<evidence type="ECO:0000313" key="1">
    <source>
        <dbReference type="EMBL" id="MFD2911377.1"/>
    </source>
</evidence>
<dbReference type="EMBL" id="JBHUPG010000009">
    <property type="protein sequence ID" value="MFD2911377.1"/>
    <property type="molecule type" value="Genomic_DNA"/>
</dbReference>
<comment type="caution">
    <text evidence="1">The sequence shown here is derived from an EMBL/GenBank/DDBJ whole genome shotgun (WGS) entry which is preliminary data.</text>
</comment>
<gene>
    <name evidence="1" type="ORF">ACFS5P_05775</name>
</gene>
<dbReference type="RefSeq" id="WP_204730108.1">
    <property type="nucleotide sequence ID" value="NZ_JAFBDK010000013.1"/>
</dbReference>
<protein>
    <submittedName>
        <fullName evidence="1">DUF771 domain-containing protein</fullName>
    </submittedName>
</protein>
<dbReference type="InterPro" id="IPR008489">
    <property type="entry name" value="DUF771"/>
</dbReference>
<sequence length="112" mass="13324">MSNQKFKVELSIEVPDHLVVIEKVELKRLQEQELKGMWWSLKDLEERTKKKRNWLEDNILFSTRFREKIDARNGGFVYYPQKKGEKWTFLASGAAEFLDKYFSDICSGKSDE</sequence>
<reference evidence="2" key="1">
    <citation type="journal article" date="2019" name="Int. J. Syst. Evol. Microbiol.">
        <title>The Global Catalogue of Microorganisms (GCM) 10K type strain sequencing project: providing services to taxonomists for standard genome sequencing and annotation.</title>
        <authorList>
            <consortium name="The Broad Institute Genomics Platform"/>
            <consortium name="The Broad Institute Genome Sequencing Center for Infectious Disease"/>
            <person name="Wu L."/>
            <person name="Ma J."/>
        </authorList>
    </citation>
    <scope>NUCLEOTIDE SEQUENCE [LARGE SCALE GENOMIC DNA]</scope>
    <source>
        <strain evidence="2">KCTC 13528</strain>
    </source>
</reference>
<dbReference type="Pfam" id="PF05595">
    <property type="entry name" value="DUF771"/>
    <property type="match status" value="1"/>
</dbReference>
<name>A0ABW5ZEY6_9BACL</name>
<evidence type="ECO:0000313" key="2">
    <source>
        <dbReference type="Proteomes" id="UP001597561"/>
    </source>
</evidence>
<accession>A0ABW5ZEY6</accession>
<organism evidence="1 2">
    <name type="scientific">Jeotgalibacillus terrae</name>
    <dbReference type="NCBI Taxonomy" id="587735"/>
    <lineage>
        <taxon>Bacteria</taxon>
        <taxon>Bacillati</taxon>
        <taxon>Bacillota</taxon>
        <taxon>Bacilli</taxon>
        <taxon>Bacillales</taxon>
        <taxon>Caryophanaceae</taxon>
        <taxon>Jeotgalibacillus</taxon>
    </lineage>
</organism>
<proteinExistence type="predicted"/>
<keyword evidence="2" id="KW-1185">Reference proteome</keyword>
<dbReference type="Proteomes" id="UP001597561">
    <property type="component" value="Unassembled WGS sequence"/>
</dbReference>